<feature type="compositionally biased region" description="Basic and acidic residues" evidence="1">
    <location>
        <begin position="220"/>
        <end position="242"/>
    </location>
</feature>
<reference evidence="2" key="2">
    <citation type="submission" date="2021-09" db="EMBL/GenBank/DDBJ databases">
        <authorList>
            <person name="Jia N."/>
            <person name="Wang J."/>
            <person name="Shi W."/>
            <person name="Du L."/>
            <person name="Sun Y."/>
            <person name="Zhan W."/>
            <person name="Jiang J."/>
            <person name="Wang Q."/>
            <person name="Zhang B."/>
            <person name="Ji P."/>
            <person name="Sakyi L.B."/>
            <person name="Cui X."/>
            <person name="Yuan T."/>
            <person name="Jiang B."/>
            <person name="Yang W."/>
            <person name="Lam T.T.-Y."/>
            <person name="Chang Q."/>
            <person name="Ding S."/>
            <person name="Wang X."/>
            <person name="Zhu J."/>
            <person name="Ruan X."/>
            <person name="Zhao L."/>
            <person name="Wei J."/>
            <person name="Que T."/>
            <person name="Du C."/>
            <person name="Cheng J."/>
            <person name="Dai P."/>
            <person name="Han X."/>
            <person name="Huang E."/>
            <person name="Gao Y."/>
            <person name="Liu J."/>
            <person name="Shao H."/>
            <person name="Ye R."/>
            <person name="Li L."/>
            <person name="Wei W."/>
            <person name="Wang X."/>
            <person name="Wang C."/>
            <person name="Huo Q."/>
            <person name="Li W."/>
            <person name="Guo W."/>
            <person name="Chen H."/>
            <person name="Chen S."/>
            <person name="Zhou L."/>
            <person name="Zhou L."/>
            <person name="Ni X."/>
            <person name="Tian J."/>
            <person name="Zhou Y."/>
            <person name="Sheng Y."/>
            <person name="Liu T."/>
            <person name="Pan Y."/>
            <person name="Xia L."/>
            <person name="Li J."/>
            <person name="Zhao F."/>
            <person name="Cao W."/>
        </authorList>
    </citation>
    <scope>NUCLEOTIDE SEQUENCE</scope>
    <source>
        <strain evidence="2">Rsan-2018</strain>
        <tissue evidence="2">Larvae</tissue>
    </source>
</reference>
<accession>A0A9D4PAM7</accession>
<dbReference type="EMBL" id="JABSTV010001255">
    <property type="protein sequence ID" value="KAH7935244.1"/>
    <property type="molecule type" value="Genomic_DNA"/>
</dbReference>
<feature type="compositionally biased region" description="Basic and acidic residues" evidence="1">
    <location>
        <begin position="125"/>
        <end position="139"/>
    </location>
</feature>
<evidence type="ECO:0000313" key="3">
    <source>
        <dbReference type="Proteomes" id="UP000821837"/>
    </source>
</evidence>
<feature type="compositionally biased region" description="Acidic residues" evidence="1">
    <location>
        <begin position="183"/>
        <end position="202"/>
    </location>
</feature>
<sequence length="294" mass="31826">MNHFSTAAVVEISGNQADDFRGGDEEIGERRTGERDVAEVGVAADAVCEDAARRDGVADPERAADGANGEVEKESKKRKKRRDHYGRRSNVEAAEQVGDEKYAEVDELSVDYAYVDCHDGKETEEFRDVEAAADDKERAANAGGDDDTDAWEGAAHGADSEVEEGADEVAYYEEGKGLTRDGEWDEMECMDADDEKVVDDVDGAVSAEDERAVAEASNNKAEKSEKAENSKGEKPEKPDEQSGKPVLGLGKGPSPSEMTPVPCINGVGSTVDLVRSRRLLGRERDVLQRARITL</sequence>
<keyword evidence="3" id="KW-1185">Reference proteome</keyword>
<reference evidence="2" key="1">
    <citation type="journal article" date="2020" name="Cell">
        <title>Large-Scale Comparative Analyses of Tick Genomes Elucidate Their Genetic Diversity and Vector Capacities.</title>
        <authorList>
            <consortium name="Tick Genome and Microbiome Consortium (TIGMIC)"/>
            <person name="Jia N."/>
            <person name="Wang J."/>
            <person name="Shi W."/>
            <person name="Du L."/>
            <person name="Sun Y."/>
            <person name="Zhan W."/>
            <person name="Jiang J.F."/>
            <person name="Wang Q."/>
            <person name="Zhang B."/>
            <person name="Ji P."/>
            <person name="Bell-Sakyi L."/>
            <person name="Cui X.M."/>
            <person name="Yuan T.T."/>
            <person name="Jiang B.G."/>
            <person name="Yang W.F."/>
            <person name="Lam T.T."/>
            <person name="Chang Q.C."/>
            <person name="Ding S.J."/>
            <person name="Wang X.J."/>
            <person name="Zhu J.G."/>
            <person name="Ruan X.D."/>
            <person name="Zhao L."/>
            <person name="Wei J.T."/>
            <person name="Ye R.Z."/>
            <person name="Que T.C."/>
            <person name="Du C.H."/>
            <person name="Zhou Y.H."/>
            <person name="Cheng J.X."/>
            <person name="Dai P.F."/>
            <person name="Guo W.B."/>
            <person name="Han X.H."/>
            <person name="Huang E.J."/>
            <person name="Li L.F."/>
            <person name="Wei W."/>
            <person name="Gao Y.C."/>
            <person name="Liu J.Z."/>
            <person name="Shao H.Z."/>
            <person name="Wang X."/>
            <person name="Wang C.C."/>
            <person name="Yang T.C."/>
            <person name="Huo Q.B."/>
            <person name="Li W."/>
            <person name="Chen H.Y."/>
            <person name="Chen S.E."/>
            <person name="Zhou L.G."/>
            <person name="Ni X.B."/>
            <person name="Tian J.H."/>
            <person name="Sheng Y."/>
            <person name="Liu T."/>
            <person name="Pan Y.S."/>
            <person name="Xia L.Y."/>
            <person name="Li J."/>
            <person name="Zhao F."/>
            <person name="Cao W.C."/>
        </authorList>
    </citation>
    <scope>NUCLEOTIDE SEQUENCE</scope>
    <source>
        <strain evidence="2">Rsan-2018</strain>
    </source>
</reference>
<evidence type="ECO:0000256" key="1">
    <source>
        <dbReference type="SAM" id="MobiDB-lite"/>
    </source>
</evidence>
<feature type="compositionally biased region" description="Acidic residues" evidence="1">
    <location>
        <begin position="160"/>
        <end position="171"/>
    </location>
</feature>
<feature type="compositionally biased region" description="Basic and acidic residues" evidence="1">
    <location>
        <begin position="18"/>
        <end position="36"/>
    </location>
</feature>
<feature type="compositionally biased region" description="Basic residues" evidence="1">
    <location>
        <begin position="76"/>
        <end position="87"/>
    </location>
</feature>
<feature type="region of interest" description="Disordered" evidence="1">
    <location>
        <begin position="15"/>
        <end position="36"/>
    </location>
</feature>
<dbReference type="Proteomes" id="UP000821837">
    <property type="component" value="Unassembled WGS sequence"/>
</dbReference>
<name>A0A9D4PAM7_RHISA</name>
<organism evidence="2 3">
    <name type="scientific">Rhipicephalus sanguineus</name>
    <name type="common">Brown dog tick</name>
    <name type="synonym">Ixodes sanguineus</name>
    <dbReference type="NCBI Taxonomy" id="34632"/>
    <lineage>
        <taxon>Eukaryota</taxon>
        <taxon>Metazoa</taxon>
        <taxon>Ecdysozoa</taxon>
        <taxon>Arthropoda</taxon>
        <taxon>Chelicerata</taxon>
        <taxon>Arachnida</taxon>
        <taxon>Acari</taxon>
        <taxon>Parasitiformes</taxon>
        <taxon>Ixodida</taxon>
        <taxon>Ixodoidea</taxon>
        <taxon>Ixodidae</taxon>
        <taxon>Rhipicephalinae</taxon>
        <taxon>Rhipicephalus</taxon>
        <taxon>Rhipicephalus</taxon>
    </lineage>
</organism>
<gene>
    <name evidence="2" type="ORF">HPB52_004943</name>
</gene>
<feature type="region of interest" description="Disordered" evidence="1">
    <location>
        <begin position="49"/>
        <end position="101"/>
    </location>
</feature>
<comment type="caution">
    <text evidence="2">The sequence shown here is derived from an EMBL/GenBank/DDBJ whole genome shotgun (WGS) entry which is preliminary data.</text>
</comment>
<feature type="compositionally biased region" description="Basic and acidic residues" evidence="1">
    <location>
        <begin position="173"/>
        <end position="182"/>
    </location>
</feature>
<protein>
    <submittedName>
        <fullName evidence="2">Uncharacterized protein</fullName>
    </submittedName>
</protein>
<dbReference type="VEuPathDB" id="VectorBase:RSAN_043247"/>
<proteinExistence type="predicted"/>
<feature type="compositionally biased region" description="Basic and acidic residues" evidence="1">
    <location>
        <begin position="50"/>
        <end position="75"/>
    </location>
</feature>
<feature type="region of interest" description="Disordered" evidence="1">
    <location>
        <begin position="125"/>
        <end position="267"/>
    </location>
</feature>
<dbReference type="AlphaFoldDB" id="A0A9D4PAM7"/>
<evidence type="ECO:0000313" key="2">
    <source>
        <dbReference type="EMBL" id="KAH7935244.1"/>
    </source>
</evidence>